<dbReference type="EMBL" id="CATQJA010001709">
    <property type="protein sequence ID" value="CAJ0568289.1"/>
    <property type="molecule type" value="Genomic_DNA"/>
</dbReference>
<feature type="compositionally biased region" description="Polar residues" evidence="1">
    <location>
        <begin position="1"/>
        <end position="20"/>
    </location>
</feature>
<keyword evidence="4" id="KW-1185">Reference proteome</keyword>
<evidence type="ECO:0000313" key="4">
    <source>
        <dbReference type="Proteomes" id="UP001177023"/>
    </source>
</evidence>
<feature type="compositionally biased region" description="Basic and acidic residues" evidence="1">
    <location>
        <begin position="53"/>
        <end position="63"/>
    </location>
</feature>
<keyword evidence="2" id="KW-1133">Transmembrane helix</keyword>
<protein>
    <submittedName>
        <fullName evidence="3">Uncharacterized protein</fullName>
    </submittedName>
</protein>
<sequence length="395" mass="44924">MKNVKSTMATTNTASTQSILNDAPINAPDERKVEKKLPRDKEKKRHKTTGPHTDTEVSLKEDTRRLNRRKKWEPFLSSQEVVQALEASLSPEEHRSVQEIIKNGHPYTAQQKGIALSAVTVIMDAIKNDLPKQTRDDPSQMERIRRRIYQEVFIHKDIVPEIWKGRENAGTVTAIPEATTPDAHGSASPKEEEKRESREKEGRDGVKSNSVRTARPEMPGATTQRSSERAIPMHDRVRAVVSTISTAIRSLFLSIISFFKLLYAQLPSPSDVLEGLWMIACWLYRGIAYILSFIWPWRWVQSKPIPVDNPMDGIAGSPPRRRREHPLPVIVRHIHTADDCVVFPGRSSYDDTVERCGTAARAEAPPPQRIEWRGTMFAFPSDPKKCPDYKLHKYN</sequence>
<comment type="caution">
    <text evidence="3">The sequence shown here is derived from an EMBL/GenBank/DDBJ whole genome shotgun (WGS) entry which is preliminary data.</text>
</comment>
<feature type="compositionally biased region" description="Basic and acidic residues" evidence="1">
    <location>
        <begin position="28"/>
        <end position="41"/>
    </location>
</feature>
<reference evidence="3" key="1">
    <citation type="submission" date="2023-06" db="EMBL/GenBank/DDBJ databases">
        <authorList>
            <person name="Delattre M."/>
        </authorList>
    </citation>
    <scope>NUCLEOTIDE SEQUENCE</scope>
    <source>
        <strain evidence="3">AF72</strain>
    </source>
</reference>
<name>A0AA36CFX8_9BILA</name>
<feature type="transmembrane region" description="Helical" evidence="2">
    <location>
        <begin position="239"/>
        <end position="263"/>
    </location>
</feature>
<feature type="compositionally biased region" description="Basic and acidic residues" evidence="1">
    <location>
        <begin position="189"/>
        <end position="206"/>
    </location>
</feature>
<keyword evidence="2" id="KW-0812">Transmembrane</keyword>
<feature type="non-terminal residue" evidence="3">
    <location>
        <position position="1"/>
    </location>
</feature>
<feature type="region of interest" description="Disordered" evidence="1">
    <location>
        <begin position="173"/>
        <end position="228"/>
    </location>
</feature>
<proteinExistence type="predicted"/>
<evidence type="ECO:0000313" key="3">
    <source>
        <dbReference type="EMBL" id="CAJ0568289.1"/>
    </source>
</evidence>
<gene>
    <name evidence="3" type="ORF">MSPICULIGERA_LOCUS6813</name>
</gene>
<feature type="transmembrane region" description="Helical" evidence="2">
    <location>
        <begin position="275"/>
        <end position="295"/>
    </location>
</feature>
<dbReference type="AlphaFoldDB" id="A0AA36CFX8"/>
<organism evidence="3 4">
    <name type="scientific">Mesorhabditis spiculigera</name>
    <dbReference type="NCBI Taxonomy" id="96644"/>
    <lineage>
        <taxon>Eukaryota</taxon>
        <taxon>Metazoa</taxon>
        <taxon>Ecdysozoa</taxon>
        <taxon>Nematoda</taxon>
        <taxon>Chromadorea</taxon>
        <taxon>Rhabditida</taxon>
        <taxon>Rhabditina</taxon>
        <taxon>Rhabditomorpha</taxon>
        <taxon>Rhabditoidea</taxon>
        <taxon>Rhabditidae</taxon>
        <taxon>Mesorhabditinae</taxon>
        <taxon>Mesorhabditis</taxon>
    </lineage>
</organism>
<evidence type="ECO:0000256" key="1">
    <source>
        <dbReference type="SAM" id="MobiDB-lite"/>
    </source>
</evidence>
<evidence type="ECO:0000256" key="2">
    <source>
        <dbReference type="SAM" id="Phobius"/>
    </source>
</evidence>
<feature type="region of interest" description="Disordered" evidence="1">
    <location>
        <begin position="1"/>
        <end position="63"/>
    </location>
</feature>
<dbReference type="Proteomes" id="UP001177023">
    <property type="component" value="Unassembled WGS sequence"/>
</dbReference>
<accession>A0AA36CFX8</accession>
<keyword evidence="2" id="KW-0472">Membrane</keyword>